<reference evidence="1 2" key="1">
    <citation type="submission" date="2021-09" db="EMBL/GenBank/DDBJ databases">
        <title>Whole genome sequence of Nocardioides sp. GBK3QG-3.</title>
        <authorList>
            <person name="Tuo L."/>
        </authorList>
    </citation>
    <scope>NUCLEOTIDE SEQUENCE [LARGE SCALE GENOMIC DNA]</scope>
    <source>
        <strain evidence="1 2">GBK3QG-3</strain>
    </source>
</reference>
<sequence length="514" mass="55242">MTLPEARALARQLADAASDEVTTDWAAGIAVLARLDGRSWLLVDQGARASTYGDGTPVSGVRGWMSTTLAEPSGFVAVVTSLHVDGRFRERAVGVLGAMPGEVAAPALAVRLLDHVPAVRERAWESLRDLLRADTAEAVFDVLLAGVNRQHSPAALDRASGALLDDVPLSDLVAQLAQSDRRRVRRWAFQLGHERDLFTIEQLVLAAQDDADQWIRASCAEWLMQAPDPGVMARLLGARSVEARLVGLTRVPEAILGDSALGSLLLDRAPRVREQARWRARRRGWDIPAFYRRALADENASPRVLVACLDGLADLGGEQDVEAAVSALRHSSGRVRAAAVVTVEARASSAEAVELLTPALVDPSARVSTAAARALARLGVPPAAAEPAWSSDMPSGRRAAWRLARAAGGWHRVEADLRGAADPDPHLSGLGRTGLRNWLDVSAATTWEPLPEGQRARIASWLDRAGLGQDQQQVLAFHAGIKLAGADREPRSDGDVSVTVPARRGRWLRLLRRT</sequence>
<comment type="caution">
    <text evidence="1">The sequence shown here is derived from an EMBL/GenBank/DDBJ whole genome shotgun (WGS) entry which is preliminary data.</text>
</comment>
<keyword evidence="2" id="KW-1185">Reference proteome</keyword>
<dbReference type="SMART" id="SM00567">
    <property type="entry name" value="EZ_HEAT"/>
    <property type="match status" value="3"/>
</dbReference>
<dbReference type="RefSeq" id="WP_224121548.1">
    <property type="nucleotide sequence ID" value="NZ_JAIQZJ010000001.1"/>
</dbReference>
<name>A0ABS7U8Y8_9ACTN</name>
<dbReference type="EMBL" id="JAIQZJ010000001">
    <property type="protein sequence ID" value="MBZ5737188.1"/>
    <property type="molecule type" value="Genomic_DNA"/>
</dbReference>
<dbReference type="Proteomes" id="UP000780875">
    <property type="component" value="Unassembled WGS sequence"/>
</dbReference>
<protein>
    <submittedName>
        <fullName evidence="1">HEAT repeat domain-containing protein</fullName>
    </submittedName>
</protein>
<accession>A0ABS7U8Y8</accession>
<proteinExistence type="predicted"/>
<dbReference type="SUPFAM" id="SSF48371">
    <property type="entry name" value="ARM repeat"/>
    <property type="match status" value="2"/>
</dbReference>
<organism evidence="1 2">
    <name type="scientific">Nocardioides mangrovi</name>
    <dbReference type="NCBI Taxonomy" id="2874580"/>
    <lineage>
        <taxon>Bacteria</taxon>
        <taxon>Bacillati</taxon>
        <taxon>Actinomycetota</taxon>
        <taxon>Actinomycetes</taxon>
        <taxon>Propionibacteriales</taxon>
        <taxon>Nocardioidaceae</taxon>
        <taxon>Nocardioides</taxon>
    </lineage>
</organism>
<evidence type="ECO:0000313" key="1">
    <source>
        <dbReference type="EMBL" id="MBZ5737188.1"/>
    </source>
</evidence>
<dbReference type="Pfam" id="PF13646">
    <property type="entry name" value="HEAT_2"/>
    <property type="match status" value="1"/>
</dbReference>
<dbReference type="InterPro" id="IPR004155">
    <property type="entry name" value="PBS_lyase_HEAT"/>
</dbReference>
<dbReference type="InterPro" id="IPR016024">
    <property type="entry name" value="ARM-type_fold"/>
</dbReference>
<gene>
    <name evidence="1" type="ORF">K8U61_03355</name>
</gene>
<dbReference type="Gene3D" id="1.25.10.10">
    <property type="entry name" value="Leucine-rich Repeat Variant"/>
    <property type="match status" value="1"/>
</dbReference>
<evidence type="ECO:0000313" key="2">
    <source>
        <dbReference type="Proteomes" id="UP000780875"/>
    </source>
</evidence>
<dbReference type="InterPro" id="IPR011989">
    <property type="entry name" value="ARM-like"/>
</dbReference>